<dbReference type="InterPro" id="IPR003445">
    <property type="entry name" value="Cat_transpt"/>
</dbReference>
<proteinExistence type="predicted"/>
<dbReference type="EMBL" id="UAWL01000006">
    <property type="protein sequence ID" value="SQB97417.1"/>
    <property type="molecule type" value="Genomic_DNA"/>
</dbReference>
<gene>
    <name evidence="11" type="primary">ktrB</name>
    <name evidence="11" type="ORF">NCTC13102_00148</name>
</gene>
<dbReference type="RefSeq" id="WP_258399772.1">
    <property type="nucleotide sequence ID" value="NZ_UAWL01000006.1"/>
</dbReference>
<dbReference type="Pfam" id="PF02386">
    <property type="entry name" value="TrkH"/>
    <property type="match status" value="1"/>
</dbReference>
<protein>
    <submittedName>
        <fullName evidence="11">Putative K+ uptake protein</fullName>
    </submittedName>
</protein>
<evidence type="ECO:0000256" key="5">
    <source>
        <dbReference type="ARBA" id="ARBA00022692"/>
    </source>
</evidence>
<evidence type="ECO:0000256" key="4">
    <source>
        <dbReference type="ARBA" id="ARBA00022538"/>
    </source>
</evidence>
<feature type="transmembrane region" description="Helical" evidence="10">
    <location>
        <begin position="123"/>
        <end position="144"/>
    </location>
</feature>
<evidence type="ECO:0000313" key="11">
    <source>
        <dbReference type="EMBL" id="SQB97417.1"/>
    </source>
</evidence>
<feature type="transmembrane region" description="Helical" evidence="10">
    <location>
        <begin position="222"/>
        <end position="241"/>
    </location>
</feature>
<keyword evidence="7 10" id="KW-1133">Transmembrane helix</keyword>
<evidence type="ECO:0000256" key="6">
    <source>
        <dbReference type="ARBA" id="ARBA00022958"/>
    </source>
</evidence>
<reference evidence="11 12" key="1">
    <citation type="submission" date="2018-06" db="EMBL/GenBank/DDBJ databases">
        <authorList>
            <consortium name="Pathogen Informatics"/>
            <person name="Doyle S."/>
        </authorList>
    </citation>
    <scope>NUCLEOTIDE SEQUENCE [LARGE SCALE GENOMIC DNA]</scope>
    <source>
        <strain evidence="11 12">NCTC13102</strain>
    </source>
</reference>
<keyword evidence="6" id="KW-0630">Potassium</keyword>
<dbReference type="PANTHER" id="PTHR32024:SF1">
    <property type="entry name" value="KTR SYSTEM POTASSIUM UPTAKE PROTEIN B"/>
    <property type="match status" value="1"/>
</dbReference>
<keyword evidence="8" id="KW-0406">Ion transport</keyword>
<feature type="transmembrane region" description="Helical" evidence="10">
    <location>
        <begin position="183"/>
        <end position="202"/>
    </location>
</feature>
<keyword evidence="4" id="KW-0633">Potassium transport</keyword>
<evidence type="ECO:0000313" key="12">
    <source>
        <dbReference type="Proteomes" id="UP000250166"/>
    </source>
</evidence>
<sequence length="446" mass="49096">MDRRKAARYLLLGYLGIAILAGLLLMLPVMHKGDLSFIDAFFTASSAVSMTGLIVKNTPVDFTIWGQILIAFLIQIGGLGYMVIVSLVYIIFRIKLDFKSKLILKESLNHPTVDGVMRFVKRVIVFVLIFEGCGAVLLTLRFMIDYPFMEALWGGIFHAISAFNNAGFTIFDGGMMHYRGDLFINLVICSLIIIGGLGYLVLLECYMFQKKRFFYLSIHTKIVLIMTATLIVLGTLMVFLFEYHNNKSIGELSLYEQILSSFFTSVNFRTSGFNTLDLSTFKDGTLLFGSIFMAIGGAPGGTAGGIKVTTIAVLLVYSYCILREKNNIVVFNKKIPQRTVDDAFLIMVVAASYIAICITLLSFFEEGGSRGFLGLVFEVCSAFGTVGVSIGDGGSLSLVNSFGSGGKILIILLMLSGRVGVLAFSFAIFAKQKRKNFEYPEGRVLL</sequence>
<feature type="transmembrane region" description="Helical" evidence="10">
    <location>
        <begin position="343"/>
        <end position="364"/>
    </location>
</feature>
<feature type="transmembrane region" description="Helical" evidence="10">
    <location>
        <begin position="9"/>
        <end position="29"/>
    </location>
</feature>
<evidence type="ECO:0000256" key="7">
    <source>
        <dbReference type="ARBA" id="ARBA00022989"/>
    </source>
</evidence>
<evidence type="ECO:0000256" key="10">
    <source>
        <dbReference type="SAM" id="Phobius"/>
    </source>
</evidence>
<feature type="transmembrane region" description="Helical" evidence="10">
    <location>
        <begin position="291"/>
        <end position="322"/>
    </location>
</feature>
<dbReference type="Proteomes" id="UP000250166">
    <property type="component" value="Unassembled WGS sequence"/>
</dbReference>
<evidence type="ECO:0000256" key="2">
    <source>
        <dbReference type="ARBA" id="ARBA00022448"/>
    </source>
</evidence>
<keyword evidence="2" id="KW-0813">Transport</keyword>
<name>A0A2X3B6S8_9HELI</name>
<feature type="transmembrane region" description="Helical" evidence="10">
    <location>
        <begin position="67"/>
        <end position="92"/>
    </location>
</feature>
<dbReference type="AlphaFoldDB" id="A0A2X3B6S8"/>
<dbReference type="GO" id="GO:0005886">
    <property type="term" value="C:plasma membrane"/>
    <property type="evidence" value="ECO:0007669"/>
    <property type="project" value="UniProtKB-SubCell"/>
</dbReference>
<accession>A0A2X3B6S8</accession>
<dbReference type="GO" id="GO:0015379">
    <property type="term" value="F:potassium:chloride symporter activity"/>
    <property type="evidence" value="ECO:0007669"/>
    <property type="project" value="InterPro"/>
</dbReference>
<evidence type="ECO:0000256" key="8">
    <source>
        <dbReference type="ARBA" id="ARBA00023065"/>
    </source>
</evidence>
<evidence type="ECO:0000256" key="3">
    <source>
        <dbReference type="ARBA" id="ARBA00022475"/>
    </source>
</evidence>
<feature type="transmembrane region" description="Helical" evidence="10">
    <location>
        <begin position="408"/>
        <end position="430"/>
    </location>
</feature>
<comment type="subcellular location">
    <subcellularLocation>
        <location evidence="1">Cell membrane</location>
        <topology evidence="1">Multi-pass membrane protein</topology>
    </subcellularLocation>
</comment>
<dbReference type="PANTHER" id="PTHR32024">
    <property type="entry name" value="TRK SYSTEM POTASSIUM UPTAKE PROTEIN TRKG-RELATED"/>
    <property type="match status" value="1"/>
</dbReference>
<evidence type="ECO:0000256" key="1">
    <source>
        <dbReference type="ARBA" id="ARBA00004651"/>
    </source>
</evidence>
<keyword evidence="3" id="KW-1003">Cell membrane</keyword>
<keyword evidence="9 10" id="KW-0472">Membrane</keyword>
<organism evidence="11 12">
    <name type="scientific">Helicobacter fennelliae</name>
    <dbReference type="NCBI Taxonomy" id="215"/>
    <lineage>
        <taxon>Bacteria</taxon>
        <taxon>Pseudomonadati</taxon>
        <taxon>Campylobacterota</taxon>
        <taxon>Epsilonproteobacteria</taxon>
        <taxon>Campylobacterales</taxon>
        <taxon>Helicobacteraceae</taxon>
        <taxon>Helicobacter</taxon>
    </lineage>
</organism>
<dbReference type="NCBIfam" id="TIGR00933">
    <property type="entry name" value="2a38"/>
    <property type="match status" value="1"/>
</dbReference>
<keyword evidence="5 10" id="KW-0812">Transmembrane</keyword>
<dbReference type="InterPro" id="IPR004772">
    <property type="entry name" value="TrkH"/>
</dbReference>
<evidence type="ECO:0000256" key="9">
    <source>
        <dbReference type="ARBA" id="ARBA00023136"/>
    </source>
</evidence>